<evidence type="ECO:0000313" key="3">
    <source>
        <dbReference type="Proteomes" id="UP000533900"/>
    </source>
</evidence>
<name>A0A842ILB6_9FLAO</name>
<evidence type="ECO:0000256" key="1">
    <source>
        <dbReference type="SAM" id="SignalP"/>
    </source>
</evidence>
<organism evidence="2 3">
    <name type="scientific">Winogradskyella flava</name>
    <dbReference type="NCBI Taxonomy" id="1884876"/>
    <lineage>
        <taxon>Bacteria</taxon>
        <taxon>Pseudomonadati</taxon>
        <taxon>Bacteroidota</taxon>
        <taxon>Flavobacteriia</taxon>
        <taxon>Flavobacteriales</taxon>
        <taxon>Flavobacteriaceae</taxon>
        <taxon>Winogradskyella</taxon>
    </lineage>
</organism>
<dbReference type="EMBL" id="JACLCP010000001">
    <property type="protein sequence ID" value="MBC2843750.1"/>
    <property type="molecule type" value="Genomic_DNA"/>
</dbReference>
<protein>
    <recommendedName>
        <fullName evidence="4">YD repeat-containing protein</fullName>
    </recommendedName>
</protein>
<keyword evidence="3" id="KW-1185">Reference proteome</keyword>
<evidence type="ECO:0000313" key="2">
    <source>
        <dbReference type="EMBL" id="MBC2843750.1"/>
    </source>
</evidence>
<sequence length="251" mass="28335">MKLRGLFLFNLLLLIFACSSDSDSNDDDQGGNPNDTVLIQEIIYNYAGDNDFYTESFSYDGNKLLSITDTSSDSNEVYSATFEYDNNRLSKISFFEDTALEESITLSYNSENVLTNLEILFPEISSVPFNESITFNSDGSLTIDDTTYTIQNGNVIEENDSGDTLSYAYDNKNSAYKNILDIETIILVMSRAENGFDIYGANNNITELIDNQGTFSEIETFEYSYNSNDYPVSAMLYYDGILDLNVDFIYE</sequence>
<comment type="caution">
    <text evidence="2">The sequence shown here is derived from an EMBL/GenBank/DDBJ whole genome shotgun (WGS) entry which is preliminary data.</text>
</comment>
<accession>A0A842ILB6</accession>
<proteinExistence type="predicted"/>
<keyword evidence="1" id="KW-0732">Signal</keyword>
<reference evidence="2" key="1">
    <citation type="submission" date="2020-08" db="EMBL/GenBank/DDBJ databases">
        <title>Winogradskyella ouciana sp. nov., isolated from the hadal seawater of the Mariana Trench.</title>
        <authorList>
            <person name="He X."/>
        </authorList>
    </citation>
    <scope>NUCLEOTIDE SEQUENCE [LARGE SCALE GENOMIC DNA]</scope>
    <source>
        <strain evidence="2">KCTC 52348</strain>
    </source>
</reference>
<gene>
    <name evidence="2" type="ORF">H7F21_01505</name>
</gene>
<feature type="signal peptide" evidence="1">
    <location>
        <begin position="1"/>
        <end position="20"/>
    </location>
</feature>
<dbReference type="RefSeq" id="WP_185787465.1">
    <property type="nucleotide sequence ID" value="NZ_JACLCP010000001.1"/>
</dbReference>
<dbReference type="Proteomes" id="UP000533900">
    <property type="component" value="Unassembled WGS sequence"/>
</dbReference>
<dbReference type="PROSITE" id="PS51257">
    <property type="entry name" value="PROKAR_LIPOPROTEIN"/>
    <property type="match status" value="1"/>
</dbReference>
<feature type="chain" id="PRO_5032307027" description="YD repeat-containing protein" evidence="1">
    <location>
        <begin position="21"/>
        <end position="251"/>
    </location>
</feature>
<dbReference type="AlphaFoldDB" id="A0A842ILB6"/>
<evidence type="ECO:0008006" key="4">
    <source>
        <dbReference type="Google" id="ProtNLM"/>
    </source>
</evidence>